<dbReference type="GO" id="GO:0006082">
    <property type="term" value="P:organic acid metabolic process"/>
    <property type="evidence" value="ECO:0007669"/>
    <property type="project" value="TreeGrafter"/>
</dbReference>
<proteinExistence type="inferred from homology"/>
<comment type="caution">
    <text evidence="5">The sequence shown here is derived from an EMBL/GenBank/DDBJ whole genome shotgun (WGS) entry which is preliminary data.</text>
</comment>
<dbReference type="InterPro" id="IPR002401">
    <property type="entry name" value="Cyt_P450_E_grp-I"/>
</dbReference>
<keyword evidence="6" id="KW-1185">Reference proteome</keyword>
<dbReference type="Proteomes" id="UP000198287">
    <property type="component" value="Unassembled WGS sequence"/>
</dbReference>
<dbReference type="GO" id="GO:0005737">
    <property type="term" value="C:cytoplasm"/>
    <property type="evidence" value="ECO:0007669"/>
    <property type="project" value="TreeGrafter"/>
</dbReference>
<dbReference type="InterPro" id="IPR001128">
    <property type="entry name" value="Cyt_P450"/>
</dbReference>
<dbReference type="SUPFAM" id="SSF48264">
    <property type="entry name" value="Cytochrome P450"/>
    <property type="match status" value="1"/>
</dbReference>
<dbReference type="EMBL" id="LNIX01000019">
    <property type="protein sequence ID" value="OXA44260.1"/>
    <property type="molecule type" value="Genomic_DNA"/>
</dbReference>
<dbReference type="PANTHER" id="PTHR24300">
    <property type="entry name" value="CYTOCHROME P450 508A4-RELATED"/>
    <property type="match status" value="1"/>
</dbReference>
<keyword evidence="2" id="KW-0479">Metal-binding</keyword>
<gene>
    <name evidence="5" type="ORF">Fcan01_20677</name>
</gene>
<dbReference type="GO" id="GO:0016712">
    <property type="term" value="F:oxidoreductase activity, acting on paired donors, with incorporation or reduction of molecular oxygen, reduced flavin or flavoprotein as one donor, and incorporation of one atom of oxygen"/>
    <property type="evidence" value="ECO:0007669"/>
    <property type="project" value="TreeGrafter"/>
</dbReference>
<dbReference type="Pfam" id="PF00067">
    <property type="entry name" value="p450"/>
    <property type="match status" value="1"/>
</dbReference>
<dbReference type="GO" id="GO:0006805">
    <property type="term" value="P:xenobiotic metabolic process"/>
    <property type="evidence" value="ECO:0007669"/>
    <property type="project" value="TreeGrafter"/>
</dbReference>
<name>A0A226DGI0_FOLCA</name>
<evidence type="ECO:0000313" key="6">
    <source>
        <dbReference type="Proteomes" id="UP000198287"/>
    </source>
</evidence>
<organism evidence="5 6">
    <name type="scientific">Folsomia candida</name>
    <name type="common">Springtail</name>
    <dbReference type="NCBI Taxonomy" id="158441"/>
    <lineage>
        <taxon>Eukaryota</taxon>
        <taxon>Metazoa</taxon>
        <taxon>Ecdysozoa</taxon>
        <taxon>Arthropoda</taxon>
        <taxon>Hexapoda</taxon>
        <taxon>Collembola</taxon>
        <taxon>Entomobryomorpha</taxon>
        <taxon>Isotomoidea</taxon>
        <taxon>Isotomidae</taxon>
        <taxon>Proisotominae</taxon>
        <taxon>Folsomia</taxon>
    </lineage>
</organism>
<dbReference type="InterPro" id="IPR036396">
    <property type="entry name" value="Cyt_P450_sf"/>
</dbReference>
<dbReference type="GO" id="GO:0005506">
    <property type="term" value="F:iron ion binding"/>
    <property type="evidence" value="ECO:0007669"/>
    <property type="project" value="InterPro"/>
</dbReference>
<evidence type="ECO:0000256" key="1">
    <source>
        <dbReference type="ARBA" id="ARBA00010617"/>
    </source>
</evidence>
<dbReference type="OrthoDB" id="3934656at2759"/>
<dbReference type="GO" id="GO:0020037">
    <property type="term" value="F:heme binding"/>
    <property type="evidence" value="ECO:0007669"/>
    <property type="project" value="InterPro"/>
</dbReference>
<evidence type="ECO:0000256" key="2">
    <source>
        <dbReference type="ARBA" id="ARBA00022723"/>
    </source>
</evidence>
<protein>
    <submittedName>
        <fullName evidence="5">Methyl farnesoate epoxidase</fullName>
    </submittedName>
</protein>
<keyword evidence="4" id="KW-0560">Oxidoreductase</keyword>
<comment type="similarity">
    <text evidence="1">Belongs to the cytochrome P450 family.</text>
</comment>
<evidence type="ECO:0000256" key="3">
    <source>
        <dbReference type="ARBA" id="ARBA00023004"/>
    </source>
</evidence>
<keyword evidence="4" id="KW-0503">Monooxygenase</keyword>
<accession>A0A226DGI0</accession>
<dbReference type="PANTHER" id="PTHR24300:SF375">
    <property type="entry name" value="CYTOCHROME P450 FAMILY"/>
    <property type="match status" value="1"/>
</dbReference>
<dbReference type="InterPro" id="IPR050182">
    <property type="entry name" value="Cytochrome_P450_fam2"/>
</dbReference>
<sequence>MGILAEKYGEIYSLKMGFKKTVILTSMEAMKTIFTNEAAFGRDITGMSGDRILHKNIGIASSTGKMWEKTRTWTFRTLKDFGFGKSLDMECFIKTASQSLFADIDSKIETQSGVIEIDRYFNASILAIMWKMIVGRIIPEDEPNMEAISEKGHAFMRSGVLGMGIVNAYPFLRHIFPKTLGYTVQMDYFTTCNRVGKHLFLEMENELNSSQLTSHHNSLLEKFVQNYTAGNDPELFNCENFQLIFQDLLLGSTDTSATFMEIVVLYLIVYPAVQEKVYQEILRVSPNGRDISYSDRKE</sequence>
<dbReference type="PRINTS" id="PR00463">
    <property type="entry name" value="EP450I"/>
</dbReference>
<evidence type="ECO:0000313" key="5">
    <source>
        <dbReference type="EMBL" id="OXA44260.1"/>
    </source>
</evidence>
<evidence type="ECO:0000256" key="4">
    <source>
        <dbReference type="ARBA" id="ARBA00023033"/>
    </source>
</evidence>
<reference evidence="5 6" key="1">
    <citation type="submission" date="2015-12" db="EMBL/GenBank/DDBJ databases">
        <title>The genome of Folsomia candida.</title>
        <authorList>
            <person name="Faddeeva A."/>
            <person name="Derks M.F."/>
            <person name="Anvar Y."/>
            <person name="Smit S."/>
            <person name="Van Straalen N."/>
            <person name="Roelofs D."/>
        </authorList>
    </citation>
    <scope>NUCLEOTIDE SEQUENCE [LARGE SCALE GENOMIC DNA]</scope>
    <source>
        <strain evidence="5 6">VU population</strain>
        <tissue evidence="5">Whole body</tissue>
    </source>
</reference>
<dbReference type="Gene3D" id="1.10.630.10">
    <property type="entry name" value="Cytochrome P450"/>
    <property type="match status" value="1"/>
</dbReference>
<dbReference type="AlphaFoldDB" id="A0A226DGI0"/>
<keyword evidence="3" id="KW-0408">Iron</keyword>